<dbReference type="InterPro" id="IPR001173">
    <property type="entry name" value="Glyco_trans_2-like"/>
</dbReference>
<dbReference type="OrthoDB" id="9815923at2"/>
<evidence type="ECO:0000259" key="1">
    <source>
        <dbReference type="Pfam" id="PF00535"/>
    </source>
</evidence>
<dbReference type="InterPro" id="IPR019734">
    <property type="entry name" value="TPR_rpt"/>
</dbReference>
<dbReference type="PANTHER" id="PTHR43630">
    <property type="entry name" value="POLY-BETA-1,6-N-ACETYL-D-GLUCOSAMINE SYNTHASE"/>
    <property type="match status" value="1"/>
</dbReference>
<dbReference type="Gene3D" id="1.25.40.10">
    <property type="entry name" value="Tetratricopeptide repeat domain"/>
    <property type="match status" value="1"/>
</dbReference>
<dbReference type="Proteomes" id="UP000190626">
    <property type="component" value="Unassembled WGS sequence"/>
</dbReference>
<proteinExistence type="predicted"/>
<name>A0A1V4HRP7_9BACL</name>
<sequence>MPLLDLSLCMIVKNEELHLDRCLSSVQGIVSEIIIADTGSTDLSLSIAKRYGAHLIHLPWENDFAKSRNVALREASCSWILVLDADEELDEWKPDEILPLLQDENVNGYYLQIVNFLNDLPEREFVSDAACRLFRNDRRIQFRGKVHEDVSHSIIELSNASIPFSSLRINHFGYMEREIVRKEKNSRNFNIIAQALIEQPEDPMLNYALGTEYYQTECYEQALTLFIPLIKKLPNNTGYLSDLYMKTAYALHMTQQLDEAERLLDQGISLFPDFSDLHEAKAFLLMEQLDNSKAYEALQLALKSGDTSYKYTSTSGSGTYRTHTLAGYLCEKLWFFQEALEHYFQAMTLKPSYFQAWSKCISLCLLSGQTQRLAEHLKKNVSLLTPRHIALLTPAFLNARCLECLEPMLAVALPDGQALLLRSIYIWLLNDRSEAVRTLNQLHMNNDSDPLPLSYLWAIALAQSDGITARKVLEVTSANNLLSPLVEIQELLDKGAIKTIRETSLIHAMQFLTQVGAWETIFRIYQLSMGYFPWSQMPQSLLCGLLKAPANVKQQWISFFAANHLATDSIHATDAVFFAIMAQTCGETLSTAWMQEMLQKYPNNRAVTVLVAYHYLDMGRRQEPGLPAGSLEPELLLRAFLKEA</sequence>
<dbReference type="CDD" id="cd02511">
    <property type="entry name" value="Beta4Glucosyltransferase"/>
    <property type="match status" value="1"/>
</dbReference>
<dbReference type="SUPFAM" id="SSF48452">
    <property type="entry name" value="TPR-like"/>
    <property type="match status" value="1"/>
</dbReference>
<comment type="caution">
    <text evidence="2">The sequence shown here is derived from an EMBL/GenBank/DDBJ whole genome shotgun (WGS) entry which is preliminary data.</text>
</comment>
<dbReference type="InterPro" id="IPR029044">
    <property type="entry name" value="Nucleotide-diphossugar_trans"/>
</dbReference>
<keyword evidence="3" id="KW-1185">Reference proteome</keyword>
<organism evidence="2 3">
    <name type="scientific">Paenibacillus ferrarius</name>
    <dbReference type="NCBI Taxonomy" id="1469647"/>
    <lineage>
        <taxon>Bacteria</taxon>
        <taxon>Bacillati</taxon>
        <taxon>Bacillota</taxon>
        <taxon>Bacilli</taxon>
        <taxon>Bacillales</taxon>
        <taxon>Paenibacillaceae</taxon>
        <taxon>Paenibacillus</taxon>
    </lineage>
</organism>
<gene>
    <name evidence="2" type="ORF">BC351_14800</name>
</gene>
<reference evidence="3" key="1">
    <citation type="submission" date="2016-07" db="EMBL/GenBank/DDBJ databases">
        <authorList>
            <person name="Florea S."/>
            <person name="Webb J.S."/>
            <person name="Jaromczyk J."/>
            <person name="Schardl C.L."/>
        </authorList>
    </citation>
    <scope>NUCLEOTIDE SEQUENCE [LARGE SCALE GENOMIC DNA]</scope>
    <source>
        <strain evidence="3">CY1</strain>
    </source>
</reference>
<dbReference type="AlphaFoldDB" id="A0A1V4HRP7"/>
<dbReference type="RefSeq" id="WP_158081966.1">
    <property type="nucleotide sequence ID" value="NZ_MBTG01000002.1"/>
</dbReference>
<dbReference type="EMBL" id="MBTG01000002">
    <property type="protein sequence ID" value="OPH61212.1"/>
    <property type="molecule type" value="Genomic_DNA"/>
</dbReference>
<dbReference type="Gene3D" id="3.90.550.10">
    <property type="entry name" value="Spore Coat Polysaccharide Biosynthesis Protein SpsA, Chain A"/>
    <property type="match status" value="1"/>
</dbReference>
<evidence type="ECO:0000313" key="3">
    <source>
        <dbReference type="Proteomes" id="UP000190626"/>
    </source>
</evidence>
<evidence type="ECO:0000313" key="2">
    <source>
        <dbReference type="EMBL" id="OPH61212.1"/>
    </source>
</evidence>
<dbReference type="InterPro" id="IPR011990">
    <property type="entry name" value="TPR-like_helical_dom_sf"/>
</dbReference>
<feature type="domain" description="Glycosyltransferase 2-like" evidence="1">
    <location>
        <begin position="7"/>
        <end position="143"/>
    </location>
</feature>
<protein>
    <recommendedName>
        <fullName evidence="1">Glycosyltransferase 2-like domain-containing protein</fullName>
    </recommendedName>
</protein>
<dbReference type="STRING" id="1469647.BC351_14800"/>
<dbReference type="SUPFAM" id="SSF53448">
    <property type="entry name" value="Nucleotide-diphospho-sugar transferases"/>
    <property type="match status" value="1"/>
</dbReference>
<dbReference type="PANTHER" id="PTHR43630:SF2">
    <property type="entry name" value="GLYCOSYLTRANSFERASE"/>
    <property type="match status" value="1"/>
</dbReference>
<dbReference type="SMART" id="SM00028">
    <property type="entry name" value="TPR"/>
    <property type="match status" value="3"/>
</dbReference>
<accession>A0A1V4HRP7</accession>
<dbReference type="Pfam" id="PF00535">
    <property type="entry name" value="Glycos_transf_2"/>
    <property type="match status" value="1"/>
</dbReference>